<protein>
    <recommendedName>
        <fullName evidence="5">Pentatricopeptide repeat-containing protein</fullName>
    </recommendedName>
</protein>
<evidence type="ECO:0000313" key="4">
    <source>
        <dbReference type="Proteomes" id="UP000652761"/>
    </source>
</evidence>
<dbReference type="InterPro" id="IPR046960">
    <property type="entry name" value="PPR_At4g14850-like_plant"/>
</dbReference>
<dbReference type="InterPro" id="IPR011990">
    <property type="entry name" value="TPR-like_helical_dom_sf"/>
</dbReference>
<evidence type="ECO:0000256" key="1">
    <source>
        <dbReference type="ARBA" id="ARBA00022737"/>
    </source>
</evidence>
<dbReference type="Pfam" id="PF20431">
    <property type="entry name" value="E_motif"/>
    <property type="match status" value="1"/>
</dbReference>
<dbReference type="Pfam" id="PF01535">
    <property type="entry name" value="PPR"/>
    <property type="match status" value="6"/>
</dbReference>
<organism evidence="3 4">
    <name type="scientific">Colocasia esculenta</name>
    <name type="common">Wild taro</name>
    <name type="synonym">Arum esculentum</name>
    <dbReference type="NCBI Taxonomy" id="4460"/>
    <lineage>
        <taxon>Eukaryota</taxon>
        <taxon>Viridiplantae</taxon>
        <taxon>Streptophyta</taxon>
        <taxon>Embryophyta</taxon>
        <taxon>Tracheophyta</taxon>
        <taxon>Spermatophyta</taxon>
        <taxon>Magnoliopsida</taxon>
        <taxon>Liliopsida</taxon>
        <taxon>Araceae</taxon>
        <taxon>Aroideae</taxon>
        <taxon>Colocasieae</taxon>
        <taxon>Colocasia</taxon>
    </lineage>
</organism>
<evidence type="ECO:0008006" key="5">
    <source>
        <dbReference type="Google" id="ProtNLM"/>
    </source>
</evidence>
<proteinExistence type="predicted"/>
<comment type="caution">
    <text evidence="3">The sequence shown here is derived from an EMBL/GenBank/DDBJ whole genome shotgun (WGS) entry which is preliminary data.</text>
</comment>
<reference evidence="3" key="1">
    <citation type="submission" date="2017-07" db="EMBL/GenBank/DDBJ databases">
        <title>Taro Niue Genome Assembly and Annotation.</title>
        <authorList>
            <person name="Atibalentja N."/>
            <person name="Keating K."/>
            <person name="Fields C.J."/>
        </authorList>
    </citation>
    <scope>NUCLEOTIDE SEQUENCE</scope>
    <source>
        <strain evidence="3">Niue_2</strain>
        <tissue evidence="3">Leaf</tissue>
    </source>
</reference>
<feature type="repeat" description="PPR" evidence="2">
    <location>
        <begin position="410"/>
        <end position="444"/>
    </location>
</feature>
<dbReference type="PROSITE" id="PS51375">
    <property type="entry name" value="PPR"/>
    <property type="match status" value="3"/>
</dbReference>
<evidence type="ECO:0000256" key="2">
    <source>
        <dbReference type="PROSITE-ProRule" id="PRU00708"/>
    </source>
</evidence>
<dbReference type="InterPro" id="IPR046848">
    <property type="entry name" value="E_motif"/>
</dbReference>
<name>A0A843X2V5_COLES</name>
<dbReference type="GO" id="GO:0003723">
    <property type="term" value="F:RNA binding"/>
    <property type="evidence" value="ECO:0007669"/>
    <property type="project" value="InterPro"/>
</dbReference>
<accession>A0A843X2V5</accession>
<dbReference type="OrthoDB" id="185373at2759"/>
<dbReference type="Gene3D" id="1.25.40.10">
    <property type="entry name" value="Tetratricopeptide repeat domain"/>
    <property type="match status" value="4"/>
</dbReference>
<dbReference type="GO" id="GO:0009451">
    <property type="term" value="P:RNA modification"/>
    <property type="evidence" value="ECO:0007669"/>
    <property type="project" value="InterPro"/>
</dbReference>
<keyword evidence="4" id="KW-1185">Reference proteome</keyword>
<gene>
    <name evidence="3" type="ORF">Taro_042574</name>
</gene>
<dbReference type="NCBIfam" id="TIGR00756">
    <property type="entry name" value="PPR"/>
    <property type="match status" value="4"/>
</dbReference>
<evidence type="ECO:0000313" key="3">
    <source>
        <dbReference type="EMBL" id="MQM09700.1"/>
    </source>
</evidence>
<dbReference type="EMBL" id="NMUH01004450">
    <property type="protein sequence ID" value="MQM09700.1"/>
    <property type="molecule type" value="Genomic_DNA"/>
</dbReference>
<dbReference type="Proteomes" id="UP000652761">
    <property type="component" value="Unassembled WGS sequence"/>
</dbReference>
<feature type="repeat" description="PPR" evidence="2">
    <location>
        <begin position="446"/>
        <end position="481"/>
    </location>
</feature>
<dbReference type="Pfam" id="PF13041">
    <property type="entry name" value="PPR_2"/>
    <property type="match status" value="2"/>
</dbReference>
<keyword evidence="1" id="KW-0677">Repeat</keyword>
<dbReference type="InterPro" id="IPR002885">
    <property type="entry name" value="PPR_rpt"/>
</dbReference>
<sequence>MPPQAALVGLCSLQGRWRELLSCYRHMLLGGLRPDTFIFPILLKSCPDLRLGEALHADAAKRGLGSGADPFVSGAIIDMYCRCGGPSSVARTLFDEMPEPKPVVYNVAISSFFRAGRCVAARLLFDRMPCPNDVTWSAVVAGYTQNGRAQDALMVHGYISKISNYVEEDEYVGSVLLDVYGKCDCLVLAGQVFDSMVHKSVVAWSSLISNFVHGGNASAAIRAFKELVSSGATPNDVTLTTALSACAHIPSLANGKELHGYILRRSLGRPEAFVSCALMDMYGKCGSMISARSVFEKDGEILGRHVTPMWNTMISGYIANSCLNDAWHMIRSMCQLSDSNAQPNSVTLAVIFPLCAASNLLHFGKELHCYALKSDLDRELLVGNSLLDMYCKCGKIIYARNQFDLMPGKNRISWTTLIDGYGMHGNAEGAINIFERMVGKQHVDPDPITFVGLISACSHSGLVEDGLRYFKKMTEEYGISPTEEVCGCMVDLLARAGRIYEAKEFMAKMPTKPSAGAWGALLGACRIHGEIDDAESTIQHLFDLEHKGTGFHTLLSNMYAERGMVDEVAKVRNAMTKLGIAKRRGYSRLEAEGSS</sequence>
<dbReference type="AlphaFoldDB" id="A0A843X2V5"/>
<dbReference type="FunFam" id="1.25.40.10:FF:000090">
    <property type="entry name" value="Pentatricopeptide repeat-containing protein, chloroplastic"/>
    <property type="match status" value="1"/>
</dbReference>
<dbReference type="PANTHER" id="PTHR24015:SF553">
    <property type="entry name" value="DYW DOMAIN-CONTAINING PROTEIN"/>
    <property type="match status" value="1"/>
</dbReference>
<feature type="repeat" description="PPR" evidence="2">
    <location>
        <begin position="200"/>
        <end position="234"/>
    </location>
</feature>
<dbReference type="PANTHER" id="PTHR24015">
    <property type="entry name" value="OS07G0578800 PROTEIN-RELATED"/>
    <property type="match status" value="1"/>
</dbReference>